<accession>A0A6G5ZV39</accession>
<proteinExistence type="evidence at transcript level"/>
<protein>
    <submittedName>
        <fullName evidence="1">Uncharacterized protein</fullName>
    </submittedName>
</protein>
<organism evidence="1">
    <name type="scientific">Lacrimia lanifica</name>
    <dbReference type="NCBI Taxonomy" id="2016125"/>
    <lineage>
        <taxon>Eukaryota</taxon>
        <taxon>Discoba</taxon>
        <taxon>Euglenozoa</taxon>
        <taxon>Diplonemea</taxon>
        <taxon>Diplonemidae</taxon>
        <taxon>Lacrimia</taxon>
    </lineage>
</organism>
<keyword evidence="1" id="KW-0496">Mitochondrion</keyword>
<geneLocation type="mitochondrion" evidence="1"/>
<reference evidence="1" key="1">
    <citation type="journal article" date="2020" name="Nucleic Acids Res.">
        <title>Gene fragmentation and RNA editing without borders: eccentric mitochondrial genomes of diplonemids.</title>
        <authorList>
            <person name="Kaur B."/>
            <person name="Zahonova K."/>
            <person name="Valach M."/>
            <person name="Faktorova D."/>
            <person name="Prokopchuk G."/>
            <person name="Burger G."/>
            <person name="Lukes J."/>
        </authorList>
    </citation>
    <scope>NUCLEOTIDE SEQUENCE</scope>
</reference>
<name>A0A6G5ZV39_9EUGL</name>
<sequence>MHSVYTVGVDHLLCMQMEGSSILVLHTVSCSGELCTHTTCGVLVTSSLCIHRTKVHATTKETACFFF</sequence>
<dbReference type="AlphaFoldDB" id="A0A6G5ZV39"/>
<dbReference type="EMBL" id="MN109035">
    <property type="protein sequence ID" value="QHQ98652.1"/>
    <property type="molecule type" value="mRNA"/>
</dbReference>
<evidence type="ECO:0000313" key="1">
    <source>
        <dbReference type="EMBL" id="QHQ98652.1"/>
    </source>
</evidence>